<evidence type="ECO:0008006" key="4">
    <source>
        <dbReference type="Google" id="ProtNLM"/>
    </source>
</evidence>
<dbReference type="EMBL" id="CP077717">
    <property type="protein sequence ID" value="QXJ29208.1"/>
    <property type="molecule type" value="Genomic_DNA"/>
</dbReference>
<dbReference type="PANTHER" id="PTHR33293:SF1">
    <property type="entry name" value="INSERTION ELEMENT IS1 1 PROTEIN INSB-RELATED"/>
    <property type="match status" value="1"/>
</dbReference>
<gene>
    <name evidence="2" type="ORF">J5U23_02077</name>
</gene>
<accession>A0A8F5BPR2</accession>
<keyword evidence="1" id="KW-1133">Transmembrane helix</keyword>
<name>A0A8F5BPR2_SACSH</name>
<dbReference type="KEGG" id="sshi:J5U23_02077"/>
<dbReference type="PANTHER" id="PTHR33293">
    <property type="entry name" value="INSERTION ELEMENT IS1 1 PROTEIN INSB-RELATED"/>
    <property type="match status" value="1"/>
</dbReference>
<dbReference type="Proteomes" id="UP000694018">
    <property type="component" value="Chromosome"/>
</dbReference>
<keyword evidence="1" id="KW-0812">Transmembrane</keyword>
<evidence type="ECO:0000256" key="1">
    <source>
        <dbReference type="SAM" id="Phobius"/>
    </source>
</evidence>
<evidence type="ECO:0000313" key="2">
    <source>
        <dbReference type="EMBL" id="QXJ29208.1"/>
    </source>
</evidence>
<dbReference type="AlphaFoldDB" id="A0A8F5BPR2"/>
<protein>
    <recommendedName>
        <fullName evidence="4">Transposase</fullName>
    </recommendedName>
</protein>
<reference evidence="2" key="1">
    <citation type="journal article" date="2021" name="Environ. Microbiol.">
        <title>New insights into the diversity and evolution of the archaeal mobilome from three complete genomes of Saccharolobus shibatae.</title>
        <authorList>
            <person name="Medvedeva S."/>
            <person name="Brandt D."/>
            <person name="Cvirkaite-Krupovic V."/>
            <person name="Liu Y."/>
            <person name="Severinov K."/>
            <person name="Ishino S."/>
            <person name="Ishino Y."/>
            <person name="Prangishvili D."/>
            <person name="Kalinowski J."/>
            <person name="Krupovic M."/>
        </authorList>
    </citation>
    <scope>NUCLEOTIDE SEQUENCE</scope>
    <source>
        <strain evidence="2">B12</strain>
    </source>
</reference>
<keyword evidence="1" id="KW-0472">Membrane</keyword>
<organism evidence="2 3">
    <name type="scientific">Saccharolobus shibatae (strain ATCC 51178 / DSM 5389 / JCM 8931 / NBRC 15437 / B12)</name>
    <name type="common">Sulfolobus shibatae</name>
    <dbReference type="NCBI Taxonomy" id="523848"/>
    <lineage>
        <taxon>Archaea</taxon>
        <taxon>Thermoproteota</taxon>
        <taxon>Thermoprotei</taxon>
        <taxon>Sulfolobales</taxon>
        <taxon>Sulfolobaceae</taxon>
        <taxon>Saccharolobus</taxon>
    </lineage>
</organism>
<evidence type="ECO:0000313" key="3">
    <source>
        <dbReference type="Proteomes" id="UP000694018"/>
    </source>
</evidence>
<feature type="transmembrane region" description="Helical" evidence="1">
    <location>
        <begin position="29"/>
        <end position="55"/>
    </location>
</feature>
<proteinExistence type="predicted"/>
<sequence length="107" mass="12244">MDLATLTQLILLVLRNLNFKPRKHKLEDLALAILAYLLGVQVTKLGIPPSTLYYYTRKLGVRRKKESRPRCPSCNSDSVVKNGSSREKTKYKCRVCKRTFTQLKTTG</sequence>
<dbReference type="InterPro" id="IPR051354">
    <property type="entry name" value="Transposase_27_IS1"/>
</dbReference>